<reference evidence="4" key="1">
    <citation type="journal article" date="2023" name="Mol. Phylogenet. Evol.">
        <title>Genome-scale phylogeny and comparative genomics of the fungal order Sordariales.</title>
        <authorList>
            <person name="Hensen N."/>
            <person name="Bonometti L."/>
            <person name="Westerberg I."/>
            <person name="Brannstrom I.O."/>
            <person name="Guillou S."/>
            <person name="Cros-Aarteil S."/>
            <person name="Calhoun S."/>
            <person name="Haridas S."/>
            <person name="Kuo A."/>
            <person name="Mondo S."/>
            <person name="Pangilinan J."/>
            <person name="Riley R."/>
            <person name="LaButti K."/>
            <person name="Andreopoulos B."/>
            <person name="Lipzen A."/>
            <person name="Chen C."/>
            <person name="Yan M."/>
            <person name="Daum C."/>
            <person name="Ng V."/>
            <person name="Clum A."/>
            <person name="Steindorff A."/>
            <person name="Ohm R.A."/>
            <person name="Martin F."/>
            <person name="Silar P."/>
            <person name="Natvig D.O."/>
            <person name="Lalanne C."/>
            <person name="Gautier V."/>
            <person name="Ament-Velasquez S.L."/>
            <person name="Kruys A."/>
            <person name="Hutchinson M.I."/>
            <person name="Powell A.J."/>
            <person name="Barry K."/>
            <person name="Miller A.N."/>
            <person name="Grigoriev I.V."/>
            <person name="Debuchy R."/>
            <person name="Gladieux P."/>
            <person name="Hiltunen Thoren M."/>
            <person name="Johannesson H."/>
        </authorList>
    </citation>
    <scope>NUCLEOTIDE SEQUENCE</scope>
    <source>
        <strain evidence="4">CBS 118394</strain>
    </source>
</reference>
<dbReference type="PANTHER" id="PTHR36681:SF3">
    <property type="entry name" value="NUCLEAR GTPASE, GERMINAL CENTER-ASSOCIATED, TANDEM DUPLICATE 3"/>
    <property type="match status" value="1"/>
</dbReference>
<feature type="compositionally biased region" description="Polar residues" evidence="1">
    <location>
        <begin position="1"/>
        <end position="34"/>
    </location>
</feature>
<feature type="domain" description="Dynamin N-terminal" evidence="2">
    <location>
        <begin position="299"/>
        <end position="522"/>
    </location>
</feature>
<feature type="compositionally biased region" description="Polar residues" evidence="1">
    <location>
        <begin position="104"/>
        <end position="127"/>
    </location>
</feature>
<accession>A0AAE0IUJ3</accession>
<dbReference type="Pfam" id="PF00350">
    <property type="entry name" value="Dynamin_N"/>
    <property type="match status" value="1"/>
</dbReference>
<feature type="region of interest" description="Disordered" evidence="1">
    <location>
        <begin position="193"/>
        <end position="240"/>
    </location>
</feature>
<feature type="region of interest" description="Disordered" evidence="1">
    <location>
        <begin position="1"/>
        <end position="57"/>
    </location>
</feature>
<dbReference type="InterPro" id="IPR045063">
    <property type="entry name" value="Dynamin_N"/>
</dbReference>
<feature type="compositionally biased region" description="Basic and acidic residues" evidence="1">
    <location>
        <begin position="231"/>
        <end position="240"/>
    </location>
</feature>
<feature type="region of interest" description="Disordered" evidence="1">
    <location>
        <begin position="75"/>
        <end position="158"/>
    </location>
</feature>
<dbReference type="AlphaFoldDB" id="A0AAE0IUJ3"/>
<evidence type="ECO:0000259" key="3">
    <source>
        <dbReference type="Pfam" id="PF24564"/>
    </source>
</evidence>
<feature type="compositionally biased region" description="Low complexity" evidence="1">
    <location>
        <begin position="132"/>
        <end position="157"/>
    </location>
</feature>
<dbReference type="InterPro" id="IPR056024">
    <property type="entry name" value="DUF7605"/>
</dbReference>
<name>A0AAE0IUJ3_9PEZI</name>
<dbReference type="Gene3D" id="3.40.50.300">
    <property type="entry name" value="P-loop containing nucleotide triphosphate hydrolases"/>
    <property type="match status" value="2"/>
</dbReference>
<protein>
    <submittedName>
        <fullName evidence="4">Uncharacterized protein</fullName>
    </submittedName>
</protein>
<dbReference type="PANTHER" id="PTHR36681">
    <property type="entry name" value="NUCLEAR GTPASE, GERMINAL CENTER-ASSOCIATED, TANDEM DUPLICATE 3"/>
    <property type="match status" value="1"/>
</dbReference>
<evidence type="ECO:0000256" key="1">
    <source>
        <dbReference type="SAM" id="MobiDB-lite"/>
    </source>
</evidence>
<proteinExistence type="predicted"/>
<evidence type="ECO:0000313" key="5">
    <source>
        <dbReference type="Proteomes" id="UP001283341"/>
    </source>
</evidence>
<comment type="caution">
    <text evidence="4">The sequence shown here is derived from an EMBL/GenBank/DDBJ whole genome shotgun (WGS) entry which is preliminary data.</text>
</comment>
<dbReference type="Pfam" id="PF24564">
    <property type="entry name" value="DUF7605"/>
    <property type="match status" value="1"/>
</dbReference>
<reference evidence="4" key="2">
    <citation type="submission" date="2023-06" db="EMBL/GenBank/DDBJ databases">
        <authorList>
            <consortium name="Lawrence Berkeley National Laboratory"/>
            <person name="Haridas S."/>
            <person name="Hensen N."/>
            <person name="Bonometti L."/>
            <person name="Westerberg I."/>
            <person name="Brannstrom I.O."/>
            <person name="Guillou S."/>
            <person name="Cros-Aarteil S."/>
            <person name="Calhoun S."/>
            <person name="Kuo A."/>
            <person name="Mondo S."/>
            <person name="Pangilinan J."/>
            <person name="Riley R."/>
            <person name="Labutti K."/>
            <person name="Andreopoulos B."/>
            <person name="Lipzen A."/>
            <person name="Chen C."/>
            <person name="Yanf M."/>
            <person name="Daum C."/>
            <person name="Ng V."/>
            <person name="Clum A."/>
            <person name="Steindorff A."/>
            <person name="Ohm R."/>
            <person name="Martin F."/>
            <person name="Silar P."/>
            <person name="Natvig D."/>
            <person name="Lalanne C."/>
            <person name="Gautier V."/>
            <person name="Ament-Velasquez S.L."/>
            <person name="Kruys A."/>
            <person name="Hutchinson M.I."/>
            <person name="Powell A.J."/>
            <person name="Barry K."/>
            <person name="Miller A.N."/>
            <person name="Grigoriev I.V."/>
            <person name="Debuchy R."/>
            <person name="Gladieux P."/>
            <person name="Thoren M.H."/>
            <person name="Johannesson H."/>
        </authorList>
    </citation>
    <scope>NUCLEOTIDE SEQUENCE</scope>
    <source>
        <strain evidence="4">CBS 118394</strain>
    </source>
</reference>
<dbReference type="Proteomes" id="UP001283341">
    <property type="component" value="Unassembled WGS sequence"/>
</dbReference>
<feature type="compositionally biased region" description="Polar residues" evidence="1">
    <location>
        <begin position="75"/>
        <end position="88"/>
    </location>
</feature>
<sequence length="1050" mass="116923">MTNKSGSPVYSPLGSTSQRSSAPSENYSTTPSRSTLDRWTPSSSLRPTTTHDGDVAFESDTASLPIFTPASSSVFTFSGSPHSDSQYRFQGIPMSDIPIPSVENGASATASSPSRSQYHTPVSSSHLPSARSPTPSIAVSPAPVSSAAPAPQSSSVSFNGIDTDIQRMHLSWPGDSLDMSGLAAALPRNYTLEASPAPLRPPTAQHESESPRPSPARSRRSSSRVNSLRHNVRDEEPPQDRFHEPAFQQAFHNAKALMGDLARVLESSSLHLGPDSTMRSLRQTAQELATFRCPPTRVVGLVGDSGVGKSSLLNSLLDVRGLARVSNIGAACTCVVTEYRYHESENFAINVEEFSIDELKRQFTEMISNYRHHHFHSAEIDDDGERRDSDNLAKLALDTFSVMFRGRFDIALLTSGRQDVVLETLLRWARERNPVARQSIVNTAEECSTKLMHLTSEEASPQGPAAWPYIKKISVSLNAHILSKGLVLVDLPGLRDLNSARLSITERYLLNCDEIFAVCSIGRATTDEGVMGVFGLARQARLSKVGIICTRSDDIRAEEAKKDWRGERAMRIQELMTTINLAERSLADMGRRLAELEDFGDDLFDGEQDEKIKLYRDIERQRVTVEDEKLALQNYLIVERNALVTTELTEKYRPQVPGGNISVFCASNTIYWDNRNKTPAERAMPFLRLSGILEIRRHCIALVSESQLRIAVHYMQDKLPNFISRIELWVQSGAGTTDAEQKQAVRAALNQLEASLRQKFRGRASPTYGLSNVLANDFHENIYQRRNINGWTQGAINAGHQWDTLSHQTYAAFCRAYGIHTTGVAGYHNWNEEAIETMVREISDPWNAFELVLDNRFTHITTSINDALDSASDHLANLPDSYDSSILPLHHALTSCQRLLWTEVEDLCDGFGGRVSELRTDALSGLRTAFFAQSMEEAYAGAKRMSGRGCTVRKQSIINGRLAQQEQFRSLMQRFRNEFRSLSTKLETDIQNKLNKRLDIITEILDIIRSDNVAEESERDPEFRARVDGEIQNVKTAMQEVLAVVRGNEE</sequence>
<evidence type="ECO:0000259" key="2">
    <source>
        <dbReference type="Pfam" id="PF00350"/>
    </source>
</evidence>
<feature type="domain" description="DUF7605" evidence="3">
    <location>
        <begin position="787"/>
        <end position="968"/>
    </location>
</feature>
<dbReference type="EMBL" id="JAUEDM010000001">
    <property type="protein sequence ID" value="KAK3331432.1"/>
    <property type="molecule type" value="Genomic_DNA"/>
</dbReference>
<keyword evidence="5" id="KW-1185">Reference proteome</keyword>
<dbReference type="SUPFAM" id="SSF52540">
    <property type="entry name" value="P-loop containing nucleoside triphosphate hydrolases"/>
    <property type="match status" value="1"/>
</dbReference>
<evidence type="ECO:0000313" key="4">
    <source>
        <dbReference type="EMBL" id="KAK3331432.1"/>
    </source>
</evidence>
<dbReference type="InterPro" id="IPR027417">
    <property type="entry name" value="P-loop_NTPase"/>
</dbReference>
<gene>
    <name evidence="4" type="ORF">B0H66DRAFT_546532</name>
</gene>
<organism evidence="4 5">
    <name type="scientific">Apodospora peruviana</name>
    <dbReference type="NCBI Taxonomy" id="516989"/>
    <lineage>
        <taxon>Eukaryota</taxon>
        <taxon>Fungi</taxon>
        <taxon>Dikarya</taxon>
        <taxon>Ascomycota</taxon>
        <taxon>Pezizomycotina</taxon>
        <taxon>Sordariomycetes</taxon>
        <taxon>Sordariomycetidae</taxon>
        <taxon>Sordariales</taxon>
        <taxon>Lasiosphaeriaceae</taxon>
        <taxon>Apodospora</taxon>
    </lineage>
</organism>